<evidence type="ECO:0000256" key="1">
    <source>
        <dbReference type="ARBA" id="ARBA00022837"/>
    </source>
</evidence>
<name>A0A835S2G3_VANPL</name>
<dbReference type="SUPFAM" id="SSF47473">
    <property type="entry name" value="EF-hand"/>
    <property type="match status" value="1"/>
</dbReference>
<reference evidence="3 4" key="1">
    <citation type="journal article" date="2020" name="Nat. Food">
        <title>A phased Vanilla planifolia genome enables genetic improvement of flavour and production.</title>
        <authorList>
            <person name="Hasing T."/>
            <person name="Tang H."/>
            <person name="Brym M."/>
            <person name="Khazi F."/>
            <person name="Huang T."/>
            <person name="Chambers A.H."/>
        </authorList>
    </citation>
    <scope>NUCLEOTIDE SEQUENCE [LARGE SCALE GENOMIC DNA]</scope>
    <source>
        <tissue evidence="3">Leaf</tissue>
    </source>
</reference>
<dbReference type="InterPro" id="IPR018247">
    <property type="entry name" value="EF_Hand_1_Ca_BS"/>
</dbReference>
<evidence type="ECO:0000313" key="4">
    <source>
        <dbReference type="Proteomes" id="UP000639772"/>
    </source>
</evidence>
<dbReference type="InterPro" id="IPR011992">
    <property type="entry name" value="EF-hand-dom_pair"/>
</dbReference>
<dbReference type="PROSITE" id="PS50222">
    <property type="entry name" value="EF_HAND_2"/>
    <property type="match status" value="1"/>
</dbReference>
<evidence type="ECO:0000313" key="3">
    <source>
        <dbReference type="EMBL" id="KAG0503060.1"/>
    </source>
</evidence>
<sequence length="374" mass="41668">MATGWFGRRKSGGKSVVDGTRITELVEDKEAFSSYVEHKFEELDRDCDGKLSMRELQPAVEDIGAALGLPAVGSSPSSDYIYDEVLNEFTHGKQEEVSKSQFKEVLSDILLGVAAGLKKDPIVILRVDGEDLKEFITSSRFEYEAVAIFSRFESSGTSLRKCLTMGLEHVTVDKGMPPVSDTLVSSNVVEPVLKSFPDVVLERPASQEAFLEHFKAFLFGIIQRLQECPVIVAHSENIFNGRGIWRLLSNKFELDKLLYEIWKDLPKDRHHKVLREYLRIALDKIAASADLPPYGAVAQVDGVVNEVLKMVNAGDEKLIDEEEFKMLMKEILGCIMLQLEGSPIFVSCNSVVHETLDSSSTLLPPSLVEMSHDV</sequence>
<dbReference type="PANTHER" id="PTHR34574:SF2">
    <property type="entry name" value="CALCIUM-BINDING EF-HAND FAMILY PROTEIN"/>
    <property type="match status" value="1"/>
</dbReference>
<dbReference type="EMBL" id="JADCNM010000001">
    <property type="protein sequence ID" value="KAG0503060.1"/>
    <property type="molecule type" value="Genomic_DNA"/>
</dbReference>
<dbReference type="GO" id="GO:0005509">
    <property type="term" value="F:calcium ion binding"/>
    <property type="evidence" value="ECO:0007669"/>
    <property type="project" value="InterPro"/>
</dbReference>
<comment type="caution">
    <text evidence="3">The sequence shown here is derived from an EMBL/GenBank/DDBJ whole genome shotgun (WGS) entry which is preliminary data.</text>
</comment>
<gene>
    <name evidence="3" type="ORF">HPP92_003132</name>
</gene>
<dbReference type="Gene3D" id="1.10.238.10">
    <property type="entry name" value="EF-hand"/>
    <property type="match status" value="1"/>
</dbReference>
<feature type="domain" description="EF-hand" evidence="2">
    <location>
        <begin position="31"/>
        <end position="66"/>
    </location>
</feature>
<dbReference type="Proteomes" id="UP000639772">
    <property type="component" value="Chromosome 1"/>
</dbReference>
<dbReference type="InterPro" id="IPR002048">
    <property type="entry name" value="EF_hand_dom"/>
</dbReference>
<dbReference type="OrthoDB" id="1881481at2759"/>
<evidence type="ECO:0000259" key="2">
    <source>
        <dbReference type="PROSITE" id="PS50222"/>
    </source>
</evidence>
<dbReference type="AlphaFoldDB" id="A0A835S2G3"/>
<accession>A0A835S2G3</accession>
<dbReference type="PANTHER" id="PTHR34574">
    <property type="entry name" value="CALCIUM-BINDING EF-HAND FAMILY PROTEIN-RELATED"/>
    <property type="match status" value="1"/>
</dbReference>
<organism evidence="3 4">
    <name type="scientific">Vanilla planifolia</name>
    <name type="common">Vanilla</name>
    <dbReference type="NCBI Taxonomy" id="51239"/>
    <lineage>
        <taxon>Eukaryota</taxon>
        <taxon>Viridiplantae</taxon>
        <taxon>Streptophyta</taxon>
        <taxon>Embryophyta</taxon>
        <taxon>Tracheophyta</taxon>
        <taxon>Spermatophyta</taxon>
        <taxon>Magnoliopsida</taxon>
        <taxon>Liliopsida</taxon>
        <taxon>Asparagales</taxon>
        <taxon>Orchidaceae</taxon>
        <taxon>Vanilloideae</taxon>
        <taxon>Vanilleae</taxon>
        <taxon>Vanilla</taxon>
    </lineage>
</organism>
<proteinExistence type="predicted"/>
<protein>
    <recommendedName>
        <fullName evidence="2">EF-hand domain-containing protein</fullName>
    </recommendedName>
</protein>
<keyword evidence="1" id="KW-0106">Calcium</keyword>
<dbReference type="PROSITE" id="PS00018">
    <property type="entry name" value="EF_HAND_1"/>
    <property type="match status" value="1"/>
</dbReference>